<evidence type="ECO:0000256" key="4">
    <source>
        <dbReference type="ARBA" id="ARBA00012532"/>
    </source>
</evidence>
<comment type="cofactor">
    <cofactor evidence="1">
        <name>Mg(2+)</name>
        <dbReference type="ChEBI" id="CHEBI:18420"/>
    </cofactor>
</comment>
<evidence type="ECO:0000256" key="10">
    <source>
        <dbReference type="ARBA" id="ARBA00023002"/>
    </source>
</evidence>
<keyword evidence="13" id="KW-0455">Luminescence</keyword>
<dbReference type="InterPro" id="IPR000873">
    <property type="entry name" value="AMP-dep_synth/lig_dom"/>
</dbReference>
<dbReference type="InterPro" id="IPR020845">
    <property type="entry name" value="AMP-binding_CS"/>
</dbReference>
<keyword evidence="12" id="KW-0576">Peroxisome</keyword>
<evidence type="ECO:0000259" key="18">
    <source>
        <dbReference type="Pfam" id="PF13193"/>
    </source>
</evidence>
<evidence type="ECO:0000256" key="5">
    <source>
        <dbReference type="ARBA" id="ARBA00019043"/>
    </source>
</evidence>
<keyword evidence="7" id="KW-0547">Nucleotide-binding</keyword>
<gene>
    <name evidence="19" type="ORF">Zmor_011636</name>
</gene>
<organism evidence="19 20">
    <name type="scientific">Zophobas morio</name>
    <dbReference type="NCBI Taxonomy" id="2755281"/>
    <lineage>
        <taxon>Eukaryota</taxon>
        <taxon>Metazoa</taxon>
        <taxon>Ecdysozoa</taxon>
        <taxon>Arthropoda</taxon>
        <taxon>Hexapoda</taxon>
        <taxon>Insecta</taxon>
        <taxon>Pterygota</taxon>
        <taxon>Neoptera</taxon>
        <taxon>Endopterygota</taxon>
        <taxon>Coleoptera</taxon>
        <taxon>Polyphaga</taxon>
        <taxon>Cucujiformia</taxon>
        <taxon>Tenebrionidae</taxon>
        <taxon>Zophobas</taxon>
    </lineage>
</organism>
<keyword evidence="20" id="KW-1185">Reference proteome</keyword>
<accession>A0AA38MKJ7</accession>
<evidence type="ECO:0000256" key="9">
    <source>
        <dbReference type="ARBA" id="ARBA00022842"/>
    </source>
</evidence>
<evidence type="ECO:0000256" key="14">
    <source>
        <dbReference type="ARBA" id="ARBA00023262"/>
    </source>
</evidence>
<dbReference type="EMBL" id="JALNTZ010000003">
    <property type="protein sequence ID" value="KAJ3659976.1"/>
    <property type="molecule type" value="Genomic_DNA"/>
</dbReference>
<evidence type="ECO:0000256" key="1">
    <source>
        <dbReference type="ARBA" id="ARBA00001946"/>
    </source>
</evidence>
<dbReference type="Gene3D" id="2.30.38.10">
    <property type="entry name" value="Luciferase, Domain 3"/>
    <property type="match status" value="1"/>
</dbReference>
<proteinExistence type="inferred from homology"/>
<dbReference type="InterPro" id="IPR045851">
    <property type="entry name" value="AMP-bd_C_sf"/>
</dbReference>
<evidence type="ECO:0000256" key="13">
    <source>
        <dbReference type="ARBA" id="ARBA00023223"/>
    </source>
</evidence>
<evidence type="ECO:0000256" key="16">
    <source>
        <dbReference type="SAM" id="Phobius"/>
    </source>
</evidence>
<keyword evidence="16" id="KW-1133">Transmembrane helix</keyword>
<dbReference type="GO" id="GO:0005524">
    <property type="term" value="F:ATP binding"/>
    <property type="evidence" value="ECO:0007669"/>
    <property type="project" value="UniProtKB-KW"/>
</dbReference>
<evidence type="ECO:0000313" key="20">
    <source>
        <dbReference type="Proteomes" id="UP001168821"/>
    </source>
</evidence>
<keyword evidence="16" id="KW-0812">Transmembrane</keyword>
<dbReference type="Proteomes" id="UP001168821">
    <property type="component" value="Unassembled WGS sequence"/>
</dbReference>
<dbReference type="SUPFAM" id="SSF56801">
    <property type="entry name" value="Acetyl-CoA synthetase-like"/>
    <property type="match status" value="1"/>
</dbReference>
<protein>
    <recommendedName>
        <fullName evidence="5">Luciferin 4-monooxygenase</fullName>
        <ecNumber evidence="4">1.13.12.7</ecNumber>
    </recommendedName>
</protein>
<comment type="similarity">
    <text evidence="3">Belongs to the ATP-dependent AMP-binding enzyme family.</text>
</comment>
<sequence length="544" mass="60797">MIKEDDTYVIHGPPPLHPLLDISLGRLMYDSLLANPNKHEALVDAITRESISFPKLLELTCSLAESLRRSGYGINTVVSVSSENNIQFFIPVIASLFIGATVAPVNHNYTDYETIHSLTICKPKIVFCSKAVTDKFVNLKNTKLDFIEKIIVIDSDEVVCGAETMEEFVRTTLRGYVPLGRFQLAEFDNSKQIALIMCSSGTTGLPKGVMQTHSNMMVRYMHSIDPRYLRQEDNFLGILPFFHAYGLITNFFALVMGQKIVVLKRFQEELFLKIIQDFRLSNLWLAPPLVILLAKSPLVAKYDLSSVKEILSGAAPLSKDTEEAVKRRLNIRTIRQGYGLTESTLAVIMMSLNDEKPGSSGKVVSYMSCKVRDPETGKSLGPGKVGELCFKGPMVTPGYYRNQEATRNSFTSDGWLLTGDLGYYDKEGYFYIVDRLKELIKYKGFQVPPAELESIILNHPKVLDVGVVGLPNEEAGELPLAYVVKKENVNLTEKEIIDFVAGKVSSQKTLRGGVVFVPSIPKNPSGKILRRELRKMLTTYKSKL</sequence>
<feature type="transmembrane region" description="Helical" evidence="16">
    <location>
        <begin position="235"/>
        <end position="255"/>
    </location>
</feature>
<keyword evidence="10" id="KW-0560">Oxidoreductase</keyword>
<keyword evidence="8" id="KW-0067">ATP-binding</keyword>
<evidence type="ECO:0000256" key="2">
    <source>
        <dbReference type="ARBA" id="ARBA00004275"/>
    </source>
</evidence>
<feature type="domain" description="AMP-binding enzyme C-terminal" evidence="18">
    <location>
        <begin position="451"/>
        <end position="527"/>
    </location>
</feature>
<comment type="caution">
    <text evidence="19">The sequence shown here is derived from an EMBL/GenBank/DDBJ whole genome shotgun (WGS) entry which is preliminary data.</text>
</comment>
<keyword evidence="16" id="KW-0472">Membrane</keyword>
<dbReference type="Gene3D" id="3.40.50.980">
    <property type="match status" value="2"/>
</dbReference>
<dbReference type="FunFam" id="3.30.300.30:FF:000007">
    <property type="entry name" value="4-coumarate--CoA ligase 2"/>
    <property type="match status" value="1"/>
</dbReference>
<dbReference type="Gene3D" id="3.30.300.30">
    <property type="match status" value="1"/>
</dbReference>
<dbReference type="PANTHER" id="PTHR24096:SF423">
    <property type="entry name" value="GM05240P"/>
    <property type="match status" value="1"/>
</dbReference>
<evidence type="ECO:0000256" key="15">
    <source>
        <dbReference type="ARBA" id="ARBA00048497"/>
    </source>
</evidence>
<evidence type="ECO:0000256" key="3">
    <source>
        <dbReference type="ARBA" id="ARBA00006432"/>
    </source>
</evidence>
<reference evidence="19" key="1">
    <citation type="journal article" date="2023" name="G3 (Bethesda)">
        <title>Whole genome assemblies of Zophobas morio and Tenebrio molitor.</title>
        <authorList>
            <person name="Kaur S."/>
            <person name="Stinson S.A."/>
            <person name="diCenzo G.C."/>
        </authorList>
    </citation>
    <scope>NUCLEOTIDE SEQUENCE</scope>
    <source>
        <strain evidence="19">QUZm001</strain>
    </source>
</reference>
<keyword evidence="14" id="KW-0599">Photoprotein</keyword>
<keyword evidence="9" id="KW-0460">Magnesium</keyword>
<evidence type="ECO:0000256" key="12">
    <source>
        <dbReference type="ARBA" id="ARBA00023140"/>
    </source>
</evidence>
<keyword evidence="6" id="KW-0479">Metal-binding</keyword>
<dbReference type="PROSITE" id="PS00455">
    <property type="entry name" value="AMP_BINDING"/>
    <property type="match status" value="1"/>
</dbReference>
<dbReference type="GO" id="GO:0005777">
    <property type="term" value="C:peroxisome"/>
    <property type="evidence" value="ECO:0007669"/>
    <property type="project" value="UniProtKB-SubCell"/>
</dbReference>
<dbReference type="Pfam" id="PF13193">
    <property type="entry name" value="AMP-binding_C"/>
    <property type="match status" value="1"/>
</dbReference>
<dbReference type="GO" id="GO:0046872">
    <property type="term" value="F:metal ion binding"/>
    <property type="evidence" value="ECO:0007669"/>
    <property type="project" value="UniProtKB-KW"/>
</dbReference>
<dbReference type="GO" id="GO:0016405">
    <property type="term" value="F:CoA-ligase activity"/>
    <property type="evidence" value="ECO:0007669"/>
    <property type="project" value="TreeGrafter"/>
</dbReference>
<name>A0AA38MKJ7_9CUCU</name>
<dbReference type="GO" id="GO:0008218">
    <property type="term" value="P:bioluminescence"/>
    <property type="evidence" value="ECO:0007669"/>
    <property type="project" value="UniProtKB-KW"/>
</dbReference>
<feature type="domain" description="AMP-dependent synthetase/ligase" evidence="17">
    <location>
        <begin position="36"/>
        <end position="400"/>
    </location>
</feature>
<evidence type="ECO:0000313" key="19">
    <source>
        <dbReference type="EMBL" id="KAJ3659976.1"/>
    </source>
</evidence>
<evidence type="ECO:0000256" key="11">
    <source>
        <dbReference type="ARBA" id="ARBA00023033"/>
    </source>
</evidence>
<comment type="subcellular location">
    <subcellularLocation>
        <location evidence="2">Peroxisome</location>
    </subcellularLocation>
</comment>
<keyword evidence="11" id="KW-0503">Monooxygenase</keyword>
<dbReference type="EC" id="1.13.12.7" evidence="4"/>
<dbReference type="InterPro" id="IPR025110">
    <property type="entry name" value="AMP-bd_C"/>
</dbReference>
<dbReference type="AlphaFoldDB" id="A0AA38MKJ7"/>
<evidence type="ECO:0000256" key="6">
    <source>
        <dbReference type="ARBA" id="ARBA00022723"/>
    </source>
</evidence>
<evidence type="ECO:0000259" key="17">
    <source>
        <dbReference type="Pfam" id="PF00501"/>
    </source>
</evidence>
<dbReference type="Pfam" id="PF00501">
    <property type="entry name" value="AMP-binding"/>
    <property type="match status" value="1"/>
</dbReference>
<dbReference type="PANTHER" id="PTHR24096">
    <property type="entry name" value="LONG-CHAIN-FATTY-ACID--COA LIGASE"/>
    <property type="match status" value="1"/>
</dbReference>
<evidence type="ECO:0000256" key="7">
    <source>
        <dbReference type="ARBA" id="ARBA00022741"/>
    </source>
</evidence>
<evidence type="ECO:0000256" key="8">
    <source>
        <dbReference type="ARBA" id="ARBA00022840"/>
    </source>
</evidence>
<dbReference type="GO" id="GO:0004497">
    <property type="term" value="F:monooxygenase activity"/>
    <property type="evidence" value="ECO:0007669"/>
    <property type="project" value="UniProtKB-KW"/>
</dbReference>
<comment type="catalytic activity">
    <reaction evidence="15">
        <text>firefly D-luciferin + ATP + O2 = firefly oxyluciferin + hnu + AMP + CO2 + diphosphate</text>
        <dbReference type="Rhea" id="RHEA:10732"/>
        <dbReference type="ChEBI" id="CHEBI:15379"/>
        <dbReference type="ChEBI" id="CHEBI:16526"/>
        <dbReference type="ChEBI" id="CHEBI:16792"/>
        <dbReference type="ChEBI" id="CHEBI:30212"/>
        <dbReference type="ChEBI" id="CHEBI:30616"/>
        <dbReference type="ChEBI" id="CHEBI:33019"/>
        <dbReference type="ChEBI" id="CHEBI:58038"/>
        <dbReference type="ChEBI" id="CHEBI:456215"/>
        <dbReference type="EC" id="1.13.12.7"/>
    </reaction>
</comment>